<comment type="caution">
    <text evidence="2">The sequence shown here is derived from an EMBL/GenBank/DDBJ whole genome shotgun (WGS) entry which is preliminary data.</text>
</comment>
<evidence type="ECO:0000313" key="2">
    <source>
        <dbReference type="EMBL" id="KWV40347.1"/>
    </source>
</evidence>
<dbReference type="InterPro" id="IPR009200">
    <property type="entry name" value="DUF1269_membrane"/>
</dbReference>
<dbReference type="Pfam" id="PF06897">
    <property type="entry name" value="DUF1269"/>
    <property type="match status" value="1"/>
</dbReference>
<dbReference type="EMBL" id="LNCD01000148">
    <property type="protein sequence ID" value="KWV40347.1"/>
    <property type="molecule type" value="Genomic_DNA"/>
</dbReference>
<evidence type="ECO:0000256" key="1">
    <source>
        <dbReference type="SAM" id="MobiDB-lite"/>
    </source>
</evidence>
<feature type="region of interest" description="Disordered" evidence="1">
    <location>
        <begin position="160"/>
        <end position="191"/>
    </location>
</feature>
<dbReference type="OrthoDB" id="275223at2"/>
<evidence type="ECO:0008006" key="4">
    <source>
        <dbReference type="Google" id="ProtNLM"/>
    </source>
</evidence>
<accession>A0A109J128</accession>
<name>A0A109J128_9HYPH</name>
<evidence type="ECO:0000313" key="3">
    <source>
        <dbReference type="Proteomes" id="UP000068164"/>
    </source>
</evidence>
<keyword evidence="3" id="KW-1185">Reference proteome</keyword>
<reference evidence="2 3" key="1">
    <citation type="submission" date="2015-11" db="EMBL/GenBank/DDBJ databases">
        <title>Draft Genome Sequence of the Strain BR 10423 (Rhizobium sp.) isolated from nodules of Mimosa pudica.</title>
        <authorList>
            <person name="Barauna A.C."/>
            <person name="Zilli J.E."/>
            <person name="Simoes-Araujo J.L."/>
            <person name="Reis V.M."/>
            <person name="James E.K."/>
            <person name="Reis F.B.Jr."/>
            <person name="Rouws L.F."/>
            <person name="Passos S.R."/>
            <person name="Gois S.R."/>
        </authorList>
    </citation>
    <scope>NUCLEOTIDE SEQUENCE [LARGE SCALE GENOMIC DNA]</scope>
    <source>
        <strain evidence="2 3">BR10423</strain>
    </source>
</reference>
<proteinExistence type="predicted"/>
<sequence>MSELVVIGFDAMDEADKVLLKLHNLKKEYLVDLEDAVVVVRDEAGKVHLKQSLNLAAIGATSGLLSGSLWGALVGLLFLNPLAGFAIGGLVGAGTGAISGSLSDYGINDEFIKSLGGTIPNSSSALFVLIRKVQPEKVLAEFQGLRGRVLKTSLAPDQEENLRKALSGGSDEAPAKPAKRRTTAKGAADQS</sequence>
<dbReference type="AlphaFoldDB" id="A0A109J128"/>
<dbReference type="RefSeq" id="WP_025660177.1">
    <property type="nucleotide sequence ID" value="NZ_LNCD01000148.1"/>
</dbReference>
<protein>
    <recommendedName>
        <fullName evidence="4">DUF1269 domain-containing protein</fullName>
    </recommendedName>
</protein>
<organism evidence="2 3">
    <name type="scientific">Rhizobium altiplani</name>
    <dbReference type="NCBI Taxonomy" id="1864509"/>
    <lineage>
        <taxon>Bacteria</taxon>
        <taxon>Pseudomonadati</taxon>
        <taxon>Pseudomonadota</taxon>
        <taxon>Alphaproteobacteria</taxon>
        <taxon>Hyphomicrobiales</taxon>
        <taxon>Rhizobiaceae</taxon>
        <taxon>Rhizobium/Agrobacterium group</taxon>
        <taxon>Rhizobium</taxon>
    </lineage>
</organism>
<dbReference type="Proteomes" id="UP000068164">
    <property type="component" value="Unassembled WGS sequence"/>
</dbReference>
<gene>
    <name evidence="2" type="ORF">AS026_25815</name>
</gene>